<dbReference type="EC" id="3.1.3.16" evidence="1"/>
<keyword evidence="20" id="KW-1185">Reference proteome</keyword>
<evidence type="ECO:0000256" key="12">
    <source>
        <dbReference type="ARBA" id="ARBA00047761"/>
    </source>
</evidence>
<dbReference type="CDD" id="cd00130">
    <property type="entry name" value="PAS"/>
    <property type="match status" value="2"/>
</dbReference>
<evidence type="ECO:0000256" key="15">
    <source>
        <dbReference type="ARBA" id="ARBA00081350"/>
    </source>
</evidence>
<keyword evidence="5" id="KW-0547">Nucleotide-binding</keyword>
<evidence type="ECO:0000256" key="2">
    <source>
        <dbReference type="ARBA" id="ARBA00022553"/>
    </source>
</evidence>
<keyword evidence="9" id="KW-0460">Magnesium</keyword>
<dbReference type="InterPro" id="IPR000014">
    <property type="entry name" value="PAS"/>
</dbReference>
<keyword evidence="6" id="KW-0418">Kinase</keyword>
<reference evidence="19 20" key="1">
    <citation type="submission" date="2019-06" db="EMBL/GenBank/DDBJ databases">
        <title>Sequencing the genomes of 1000 actinobacteria strains.</title>
        <authorList>
            <person name="Klenk H.-P."/>
        </authorList>
    </citation>
    <scope>NUCLEOTIDE SEQUENCE [LARGE SCALE GENOMIC DNA]</scope>
    <source>
        <strain evidence="19 20">DSM 41649</strain>
    </source>
</reference>
<dbReference type="PANTHER" id="PTHR43156">
    <property type="entry name" value="STAGE II SPORULATION PROTEIN E-RELATED"/>
    <property type="match status" value="1"/>
</dbReference>
<dbReference type="PANTHER" id="PTHR43156:SF2">
    <property type="entry name" value="STAGE II SPORULATION PROTEIN E"/>
    <property type="match status" value="1"/>
</dbReference>
<keyword evidence="7" id="KW-0378">Hydrolase</keyword>
<dbReference type="InterPro" id="IPR036457">
    <property type="entry name" value="PPM-type-like_dom_sf"/>
</dbReference>
<evidence type="ECO:0000256" key="13">
    <source>
        <dbReference type="ARBA" id="ARBA00056274"/>
    </source>
</evidence>
<accession>A0A561EIG2</accession>
<dbReference type="InterPro" id="IPR035965">
    <property type="entry name" value="PAS-like_dom_sf"/>
</dbReference>
<dbReference type="SMART" id="SM00331">
    <property type="entry name" value="PP2C_SIG"/>
    <property type="match status" value="1"/>
</dbReference>
<evidence type="ECO:0000256" key="16">
    <source>
        <dbReference type="SAM" id="MobiDB-lite"/>
    </source>
</evidence>
<dbReference type="AlphaFoldDB" id="A0A561EIG2"/>
<sequence length="1249" mass="134697">MGPWQGGSLIPGRLRDMHTDEQGPGTEPRYATAGGEQERDGLMMVPIATALIAADGRILHWSSDAEALLGYSAEEAVGTLAAQILVNDEQRPRVLALFDGILRGRGWSGVFPVKHREGHHVNLEFRTHPITGPDGQPLVLAVASDVTVLRRLQADLAVLDGFFTQSPVGMAVYDPQMRFVRLNEALARVNGLPVPEHLGRRVIEVLPGINGEEIEEVMRQVLSSGNAVIDARSHGRTPGDPEHDHAWSASYFRLEKQTGEILGVSSTIVDVTERYRAESRAARAQERLGLLVDATASIGTTLDLRQTARELADAMVPRVADVSGVFALERLVSGEPEGGGSGDQLVRRLALATIDPDYPVEHLPTEAVYRIPPDSAYAEAMATGRTVITPSWELPLLSTGMPDDQVAAYRGKRSRPVRITPLVARGTVLGMVVYSRRGERVSFDEEDTTLGDELASRAAVSIDNARLYLRQHETVLARAQALREAKAAQERLALVNTASARIGTTLDLAQTARELAEVATPRLADTVVVEVLDALVQGSETVTPSLADRSAVLRRMAFHSVPGSGMRPVAPVGNVHRFHPATPYAWTLAHRRPVLVPHLNEASMTWFTEDPALAAGIREEGVRSVMVVPLIARGAAVGVAAFYRNLTERPYDDEDLALAGELAARAAVAIDNALLYTRERDAARQRQLALEEANTAQQRLALLNEASTRIGTTLDLNRTARELVEVVIPRFADFVTVDLLESVLEGEEPEPVPRDGRAMLRAVAVGEVGETGVMAGAADAVGEASRSAKVYAESLRSGRSILVPEVDEAALQRIVAEPDRVAPSLEAGVHSYIMVPLLARGIVLGGAEFIRTSNPEPFGPADVALAEELASRASVAIDNARLYRRERDTALTLQRSLLPQEVHRTLGLEIAYRYLPSSVISEVGGDWFDVVPLSGGRVALVVGDVMGHGIRAAATMGQLRTVARTLITLDMEPARVMRRLDEAAAAVGEGQFATCVCVVFDPLDRTCTAASAGHLPPVVAGPEGSAYLIDLPTGAPLGVGGVPFESVQFTLPEDGILVLYTDGLIERRGQDMDEGLDVLRRTVADRRPTLEQTCDSVLTALASHSGQDDIAVIMAHALPVDSSRLAVLPLAGDLSMVGHARRFTRKTLASWGLDPLIDLSELLTSEVITNALVHAGAPTELRIFRNRLLTVEVADIDSHAPRLRRARESDEGGRGVHLVNELAHRWGSRSTSEGKVVWFELELPPGSPH</sequence>
<evidence type="ECO:0000256" key="14">
    <source>
        <dbReference type="ARBA" id="ARBA00075117"/>
    </source>
</evidence>
<dbReference type="InterPro" id="IPR013656">
    <property type="entry name" value="PAS_4"/>
</dbReference>
<evidence type="ECO:0000256" key="5">
    <source>
        <dbReference type="ARBA" id="ARBA00022741"/>
    </source>
</evidence>
<dbReference type="SUPFAM" id="SSF81606">
    <property type="entry name" value="PP2C-like"/>
    <property type="match status" value="1"/>
</dbReference>
<comment type="catalytic activity">
    <reaction evidence="12">
        <text>O-phospho-L-seryl-[protein] + H2O = L-seryl-[protein] + phosphate</text>
        <dbReference type="Rhea" id="RHEA:20629"/>
        <dbReference type="Rhea" id="RHEA-COMP:9863"/>
        <dbReference type="Rhea" id="RHEA-COMP:11604"/>
        <dbReference type="ChEBI" id="CHEBI:15377"/>
        <dbReference type="ChEBI" id="CHEBI:29999"/>
        <dbReference type="ChEBI" id="CHEBI:43474"/>
        <dbReference type="ChEBI" id="CHEBI:83421"/>
        <dbReference type="EC" id="3.1.3.16"/>
    </reaction>
</comment>
<dbReference type="SMART" id="SM00065">
    <property type="entry name" value="GAF"/>
    <property type="match status" value="3"/>
</dbReference>
<dbReference type="FunFam" id="3.30.565.10:FF:000028">
    <property type="entry name" value="PAS sensor protein"/>
    <property type="match status" value="1"/>
</dbReference>
<evidence type="ECO:0000259" key="17">
    <source>
        <dbReference type="PROSITE" id="PS50112"/>
    </source>
</evidence>
<dbReference type="SUPFAM" id="SSF55785">
    <property type="entry name" value="PYP-like sensor domain (PAS domain)"/>
    <property type="match status" value="2"/>
</dbReference>
<comment type="caution">
    <text evidence="19">The sequence shown here is derived from an EMBL/GenBank/DDBJ whole genome shotgun (WGS) entry which is preliminary data.</text>
</comment>
<evidence type="ECO:0000256" key="7">
    <source>
        <dbReference type="ARBA" id="ARBA00022801"/>
    </source>
</evidence>
<dbReference type="Proteomes" id="UP000318416">
    <property type="component" value="Unassembled WGS sequence"/>
</dbReference>
<dbReference type="InterPro" id="IPR052016">
    <property type="entry name" value="Bact_Sigma-Reg"/>
</dbReference>
<dbReference type="Gene3D" id="3.60.40.10">
    <property type="entry name" value="PPM-type phosphatase domain"/>
    <property type="match status" value="1"/>
</dbReference>
<dbReference type="SUPFAM" id="SSF55781">
    <property type="entry name" value="GAF domain-like"/>
    <property type="match status" value="3"/>
</dbReference>
<evidence type="ECO:0000256" key="10">
    <source>
        <dbReference type="ARBA" id="ARBA00022912"/>
    </source>
</evidence>
<dbReference type="InterPro" id="IPR003018">
    <property type="entry name" value="GAF"/>
</dbReference>
<dbReference type="CDD" id="cd16936">
    <property type="entry name" value="HATPase_RsbW-like"/>
    <property type="match status" value="1"/>
</dbReference>
<organism evidence="19 20">
    <name type="scientific">Kitasatospora atroaurantiaca</name>
    <dbReference type="NCBI Taxonomy" id="285545"/>
    <lineage>
        <taxon>Bacteria</taxon>
        <taxon>Bacillati</taxon>
        <taxon>Actinomycetota</taxon>
        <taxon>Actinomycetes</taxon>
        <taxon>Kitasatosporales</taxon>
        <taxon>Streptomycetaceae</taxon>
        <taxon>Kitasatospora</taxon>
    </lineage>
</organism>
<evidence type="ECO:0000256" key="1">
    <source>
        <dbReference type="ARBA" id="ARBA00013081"/>
    </source>
</evidence>
<keyword evidence="2" id="KW-0597">Phosphoprotein</keyword>
<keyword evidence="8" id="KW-0067">ATP-binding</keyword>
<feature type="domain" description="PAS" evidence="17">
    <location>
        <begin position="54"/>
        <end position="105"/>
    </location>
</feature>
<dbReference type="InterPro" id="IPR001932">
    <property type="entry name" value="PPM-type_phosphatase-like_dom"/>
</dbReference>
<evidence type="ECO:0000313" key="19">
    <source>
        <dbReference type="EMBL" id="TWE15362.1"/>
    </source>
</evidence>
<dbReference type="PROSITE" id="PS51746">
    <property type="entry name" value="PPM_2"/>
    <property type="match status" value="1"/>
</dbReference>
<dbReference type="PROSITE" id="PS50112">
    <property type="entry name" value="PAS"/>
    <property type="match status" value="2"/>
</dbReference>
<dbReference type="Gene3D" id="3.30.565.10">
    <property type="entry name" value="Histidine kinase-like ATPase, C-terminal domain"/>
    <property type="match status" value="1"/>
</dbReference>
<feature type="domain" description="PPM-type phosphatase" evidence="18">
    <location>
        <begin position="909"/>
        <end position="1117"/>
    </location>
</feature>
<keyword evidence="11" id="KW-0464">Manganese</keyword>
<evidence type="ECO:0000256" key="8">
    <source>
        <dbReference type="ARBA" id="ARBA00022840"/>
    </source>
</evidence>
<dbReference type="Pfam" id="PF13581">
    <property type="entry name" value="HATPase_c_2"/>
    <property type="match status" value="1"/>
</dbReference>
<dbReference type="Pfam" id="PF07228">
    <property type="entry name" value="SpoIIE"/>
    <property type="match status" value="1"/>
</dbReference>
<dbReference type="SMART" id="SM00091">
    <property type="entry name" value="PAS"/>
    <property type="match status" value="2"/>
</dbReference>
<evidence type="ECO:0000256" key="9">
    <source>
        <dbReference type="ARBA" id="ARBA00022842"/>
    </source>
</evidence>
<evidence type="ECO:0000256" key="6">
    <source>
        <dbReference type="ARBA" id="ARBA00022777"/>
    </source>
</evidence>
<dbReference type="Gene3D" id="3.30.450.20">
    <property type="entry name" value="PAS domain"/>
    <property type="match status" value="2"/>
</dbReference>
<evidence type="ECO:0000256" key="3">
    <source>
        <dbReference type="ARBA" id="ARBA00022679"/>
    </source>
</evidence>
<dbReference type="EMBL" id="VIVR01000001">
    <property type="protein sequence ID" value="TWE15362.1"/>
    <property type="molecule type" value="Genomic_DNA"/>
</dbReference>
<keyword evidence="10" id="KW-0904">Protein phosphatase</keyword>
<dbReference type="FunFam" id="3.30.450.40:FF:000035">
    <property type="entry name" value="PAS sensor protein"/>
    <property type="match status" value="2"/>
</dbReference>
<dbReference type="Pfam" id="PF08448">
    <property type="entry name" value="PAS_4"/>
    <property type="match status" value="2"/>
</dbReference>
<dbReference type="GO" id="GO:0046872">
    <property type="term" value="F:metal ion binding"/>
    <property type="evidence" value="ECO:0007669"/>
    <property type="project" value="UniProtKB-KW"/>
</dbReference>
<feature type="domain" description="PAS" evidence="17">
    <location>
        <begin position="170"/>
        <end position="225"/>
    </location>
</feature>
<evidence type="ECO:0000256" key="11">
    <source>
        <dbReference type="ARBA" id="ARBA00023211"/>
    </source>
</evidence>
<feature type="region of interest" description="Disordered" evidence="16">
    <location>
        <begin position="1"/>
        <end position="37"/>
    </location>
</feature>
<dbReference type="Pfam" id="PF01590">
    <property type="entry name" value="GAF"/>
    <property type="match status" value="2"/>
</dbReference>
<protein>
    <recommendedName>
        <fullName evidence="1">protein-serine/threonine phosphatase</fullName>
        <ecNumber evidence="1">3.1.3.16</ecNumber>
    </recommendedName>
    <alternativeName>
        <fullName evidence="15">Protein-serine/threonine phosphatase</fullName>
    </alternativeName>
    <alternativeName>
        <fullName evidence="14">Serine/threonine-protein kinase</fullName>
    </alternativeName>
</protein>
<evidence type="ECO:0000256" key="4">
    <source>
        <dbReference type="ARBA" id="ARBA00022723"/>
    </source>
</evidence>
<dbReference type="InterPro" id="IPR029016">
    <property type="entry name" value="GAF-like_dom_sf"/>
</dbReference>
<dbReference type="GO" id="GO:0016301">
    <property type="term" value="F:kinase activity"/>
    <property type="evidence" value="ECO:0007669"/>
    <property type="project" value="UniProtKB-KW"/>
</dbReference>
<keyword evidence="4" id="KW-0479">Metal-binding</keyword>
<dbReference type="NCBIfam" id="TIGR00229">
    <property type="entry name" value="sensory_box"/>
    <property type="match status" value="2"/>
</dbReference>
<dbReference type="FunFam" id="3.60.40.10:FF:000005">
    <property type="entry name" value="Serine/threonine protein phosphatase"/>
    <property type="match status" value="1"/>
</dbReference>
<evidence type="ECO:0000313" key="20">
    <source>
        <dbReference type="Proteomes" id="UP000318416"/>
    </source>
</evidence>
<name>A0A561EIG2_9ACTN</name>
<dbReference type="GO" id="GO:0004722">
    <property type="term" value="F:protein serine/threonine phosphatase activity"/>
    <property type="evidence" value="ECO:0007669"/>
    <property type="project" value="UniProtKB-EC"/>
</dbReference>
<comment type="function">
    <text evidence="13">Primarily acts as an independent SigF regulator that is sensitive to the osmosensory signal, mediating the cross talk of PknD with the SigF regulon. Possesses both phosphatase and kinase activities. The kinase domain functions as a classic anti-sigma factor-like kinase to phosphorylate the anti-anti-sigma factor domain at the canonical regulatory site, and the phosphatase domain antagonizes this activity.</text>
</comment>
<gene>
    <name evidence="19" type="ORF">FB465_0255</name>
</gene>
<dbReference type="GO" id="GO:0005524">
    <property type="term" value="F:ATP binding"/>
    <property type="evidence" value="ECO:0007669"/>
    <property type="project" value="UniProtKB-KW"/>
</dbReference>
<dbReference type="InterPro" id="IPR003594">
    <property type="entry name" value="HATPase_dom"/>
</dbReference>
<dbReference type="Gene3D" id="3.30.450.40">
    <property type="match status" value="3"/>
</dbReference>
<dbReference type="InterPro" id="IPR036890">
    <property type="entry name" value="HATPase_C_sf"/>
</dbReference>
<proteinExistence type="predicted"/>
<keyword evidence="3" id="KW-0808">Transferase</keyword>
<evidence type="ECO:0000259" key="18">
    <source>
        <dbReference type="PROSITE" id="PS51746"/>
    </source>
</evidence>